<sequence length="138" mass="15136">MIWKKATTIKQLNQLCQSSAISHLGIEFTAQGTNWLEATVPVDQRTIQPFGLLHGGISATLAETLASAASLLCCEEHQFPVGTELNISHLKAVKQGKALGRVLPLHLGKDNQVWEVKIQDENDRLCAVARLTVRLLTK</sequence>
<dbReference type="InterPro" id="IPR029069">
    <property type="entry name" value="HotDog_dom_sf"/>
</dbReference>
<dbReference type="Pfam" id="PF03061">
    <property type="entry name" value="4HBT"/>
    <property type="match status" value="1"/>
</dbReference>
<evidence type="ECO:0000256" key="2">
    <source>
        <dbReference type="ARBA" id="ARBA00022801"/>
    </source>
</evidence>
<reference evidence="4 5" key="1">
    <citation type="submission" date="2018-11" db="EMBL/GenBank/DDBJ databases">
        <title>Genomic Encyclopedia of Type Strains, Phase IV (KMG-IV): sequencing the most valuable type-strain genomes for metagenomic binning, comparative biology and taxonomic classification.</title>
        <authorList>
            <person name="Goeker M."/>
        </authorList>
    </citation>
    <scope>NUCLEOTIDE SEQUENCE [LARGE SCALE GENOMIC DNA]</scope>
    <source>
        <strain evidence="4 5">DSM 27238</strain>
    </source>
</reference>
<name>A0A3N4VK94_9PAST</name>
<dbReference type="GO" id="GO:0005829">
    <property type="term" value="C:cytosol"/>
    <property type="evidence" value="ECO:0007669"/>
    <property type="project" value="TreeGrafter"/>
</dbReference>
<dbReference type="InterPro" id="IPR003736">
    <property type="entry name" value="PAAI_dom"/>
</dbReference>
<dbReference type="AlphaFoldDB" id="A0A3N4VK94"/>
<organism evidence="4 5">
    <name type="scientific">Vespertiliibacter pulmonis</name>
    <dbReference type="NCBI Taxonomy" id="1443036"/>
    <lineage>
        <taxon>Bacteria</taxon>
        <taxon>Pseudomonadati</taxon>
        <taxon>Pseudomonadota</taxon>
        <taxon>Gammaproteobacteria</taxon>
        <taxon>Pasteurellales</taxon>
        <taxon>Pasteurellaceae</taxon>
        <taxon>Vespertiliibacter</taxon>
    </lineage>
</organism>
<evidence type="ECO:0000256" key="1">
    <source>
        <dbReference type="ARBA" id="ARBA00008324"/>
    </source>
</evidence>
<evidence type="ECO:0000313" key="4">
    <source>
        <dbReference type="EMBL" id="RPE83526.1"/>
    </source>
</evidence>
<gene>
    <name evidence="4" type="ORF">EDC46_1219</name>
</gene>
<evidence type="ECO:0000313" key="5">
    <source>
        <dbReference type="Proteomes" id="UP000281691"/>
    </source>
</evidence>
<proteinExistence type="inferred from homology"/>
<dbReference type="Gene3D" id="3.10.129.10">
    <property type="entry name" value="Hotdog Thioesterase"/>
    <property type="match status" value="1"/>
</dbReference>
<keyword evidence="2" id="KW-0378">Hydrolase</keyword>
<comment type="caution">
    <text evidence="4">The sequence shown here is derived from an EMBL/GenBank/DDBJ whole genome shotgun (WGS) entry which is preliminary data.</text>
</comment>
<dbReference type="InterPro" id="IPR006683">
    <property type="entry name" value="Thioestr_dom"/>
</dbReference>
<dbReference type="CDD" id="cd03443">
    <property type="entry name" value="PaaI_thioesterase"/>
    <property type="match status" value="1"/>
</dbReference>
<dbReference type="PANTHER" id="PTHR43240">
    <property type="entry name" value="1,4-DIHYDROXY-2-NAPHTHOYL-COA THIOESTERASE 1"/>
    <property type="match status" value="1"/>
</dbReference>
<comment type="similarity">
    <text evidence="1">Belongs to the thioesterase PaaI family.</text>
</comment>
<dbReference type="OrthoDB" id="9798208at2"/>
<keyword evidence="5" id="KW-1185">Reference proteome</keyword>
<protein>
    <submittedName>
        <fullName evidence="4">Uncharacterized protein (TIGR00369 family)</fullName>
    </submittedName>
</protein>
<accession>A0A3N4VK94</accession>
<evidence type="ECO:0000259" key="3">
    <source>
        <dbReference type="Pfam" id="PF03061"/>
    </source>
</evidence>
<dbReference type="Proteomes" id="UP000281691">
    <property type="component" value="Unassembled WGS sequence"/>
</dbReference>
<dbReference type="SUPFAM" id="SSF54637">
    <property type="entry name" value="Thioesterase/thiol ester dehydrase-isomerase"/>
    <property type="match status" value="1"/>
</dbReference>
<dbReference type="RefSeq" id="WP_124211382.1">
    <property type="nucleotide sequence ID" value="NZ_CP016615.1"/>
</dbReference>
<dbReference type="NCBIfam" id="TIGR00369">
    <property type="entry name" value="unchar_dom_1"/>
    <property type="match status" value="1"/>
</dbReference>
<dbReference type="EMBL" id="RKQP01000003">
    <property type="protein sequence ID" value="RPE83526.1"/>
    <property type="molecule type" value="Genomic_DNA"/>
</dbReference>
<dbReference type="PANTHER" id="PTHR43240:SF5">
    <property type="entry name" value="1,4-DIHYDROXY-2-NAPHTHOYL-COA THIOESTERASE 1"/>
    <property type="match status" value="1"/>
</dbReference>
<feature type="domain" description="Thioesterase" evidence="3">
    <location>
        <begin position="50"/>
        <end position="127"/>
    </location>
</feature>
<dbReference type="GO" id="GO:0061522">
    <property type="term" value="F:1,4-dihydroxy-2-naphthoyl-CoA thioesterase activity"/>
    <property type="evidence" value="ECO:0007669"/>
    <property type="project" value="TreeGrafter"/>
</dbReference>